<sequence length="152" mass="16428">MTPPSSYIAAVERFRTHAGITACTGQQKPTSDLHSFNSIDEAFAAVDDVLECDAQPVGDPIVPMGDDGKLVTAQRLCSQHVQVDLYPDPESVETSYKILADSRQGDINVVRGRNWMVVDFSALASGNPSTKNIERLTTKLKSEYSAVGAVPM</sequence>
<gene>
    <name evidence="1" type="ORF">ABIA52_000969</name>
</gene>
<dbReference type="Proteomes" id="UP001620520">
    <property type="component" value="Unassembled WGS sequence"/>
</dbReference>
<evidence type="ECO:0000313" key="2">
    <source>
        <dbReference type="Proteomes" id="UP001620520"/>
    </source>
</evidence>
<proteinExistence type="predicted"/>
<accession>A0ABW8N452</accession>
<protein>
    <submittedName>
        <fullName evidence="1">Uncharacterized protein</fullName>
    </submittedName>
</protein>
<keyword evidence="2" id="KW-1185">Reference proteome</keyword>
<dbReference type="EMBL" id="JBIYEW010000003">
    <property type="protein sequence ID" value="MFK4638080.1"/>
    <property type="molecule type" value="Genomic_DNA"/>
</dbReference>
<comment type="caution">
    <text evidence="1">The sequence shown here is derived from an EMBL/GenBank/DDBJ whole genome shotgun (WGS) entry which is preliminary data.</text>
</comment>
<evidence type="ECO:0000313" key="1">
    <source>
        <dbReference type="EMBL" id="MFK4638080.1"/>
    </source>
</evidence>
<name>A0ABW8N452_9MICC</name>
<reference evidence="1 2" key="1">
    <citation type="submission" date="2024-10" db="EMBL/GenBank/DDBJ databases">
        <title>Novel secondary metabolite-producing bacteria for plant disease control.</title>
        <authorList>
            <person name="Chevrette M."/>
        </authorList>
    </citation>
    <scope>NUCLEOTIDE SEQUENCE [LARGE SCALE GENOMIC DNA]</scope>
    <source>
        <strain evidence="1 2">J30 TE3557</strain>
    </source>
</reference>
<dbReference type="RefSeq" id="WP_404593745.1">
    <property type="nucleotide sequence ID" value="NZ_JBIYEW010000003.1"/>
</dbReference>
<organism evidence="1 2">
    <name type="scientific">Paenarthrobacter histidinolovorans</name>
    <dbReference type="NCBI Taxonomy" id="43664"/>
    <lineage>
        <taxon>Bacteria</taxon>
        <taxon>Bacillati</taxon>
        <taxon>Actinomycetota</taxon>
        <taxon>Actinomycetes</taxon>
        <taxon>Micrococcales</taxon>
        <taxon>Micrococcaceae</taxon>
        <taxon>Paenarthrobacter</taxon>
    </lineage>
</organism>